<evidence type="ECO:0000256" key="1">
    <source>
        <dbReference type="ARBA" id="ARBA00022603"/>
    </source>
</evidence>
<dbReference type="Pfam" id="PF00856">
    <property type="entry name" value="SET"/>
    <property type="match status" value="1"/>
</dbReference>
<dbReference type="Gene3D" id="3.90.1410.10">
    <property type="entry name" value="set domain protein methyltransferase, domain 1"/>
    <property type="match status" value="1"/>
</dbReference>
<dbReference type="FunFam" id="3.90.1410.10:FF:000009">
    <property type="entry name" value="Histone-lysine N-methyltransferase setd3"/>
    <property type="match status" value="1"/>
</dbReference>
<dbReference type="Pfam" id="PF09273">
    <property type="entry name" value="Rubis-subs-bind"/>
    <property type="match status" value="1"/>
</dbReference>
<dbReference type="AlphaFoldDB" id="A0A2P2KQF5"/>
<name>A0A2P2KQF5_RHIMU</name>
<dbReference type="SMART" id="SM00317">
    <property type="entry name" value="SET"/>
    <property type="match status" value="1"/>
</dbReference>
<dbReference type="PROSITE" id="PS50280">
    <property type="entry name" value="SET"/>
    <property type="match status" value="1"/>
</dbReference>
<dbReference type="InterPro" id="IPR050600">
    <property type="entry name" value="SETD3_SETD6_MTase"/>
</dbReference>
<keyword evidence="1" id="KW-0489">Methyltransferase</keyword>
<feature type="domain" description="SET" evidence="4">
    <location>
        <begin position="52"/>
        <end position="287"/>
    </location>
</feature>
<dbReference type="PANTHER" id="PTHR13271">
    <property type="entry name" value="UNCHARACTERIZED PUTATIVE METHYLTRANSFERASE"/>
    <property type="match status" value="1"/>
</dbReference>
<evidence type="ECO:0000313" key="5">
    <source>
        <dbReference type="EMBL" id="MBX07936.1"/>
    </source>
</evidence>
<protein>
    <submittedName>
        <fullName evidence="5">Uncharacterized protein MANES_15G133800</fullName>
    </submittedName>
</protein>
<dbReference type="InterPro" id="IPR015353">
    <property type="entry name" value="Rubisco_LSMT_subst-bd"/>
</dbReference>
<evidence type="ECO:0000256" key="2">
    <source>
        <dbReference type="ARBA" id="ARBA00022679"/>
    </source>
</evidence>
<evidence type="ECO:0000259" key="4">
    <source>
        <dbReference type="PROSITE" id="PS50280"/>
    </source>
</evidence>
<dbReference type="EMBL" id="GGEC01027452">
    <property type="protein sequence ID" value="MBX07936.1"/>
    <property type="molecule type" value="Transcribed_RNA"/>
</dbReference>
<accession>A0A2P2KQF5</accession>
<sequence length="482" mass="52753">MAASKLVMATIAHCRPLSCAAATATGYFPARLVAHPPDLVKWVRREGGFVHQSIKILADGSNGLGLFASEEIPKGSQLIALPDHIPLKFGPFESDGSDDEATSVLVNLAQQVPEELWAMKLGLKLLQERAKVGSFWWPYISNLPETYSVPIFFSGEDIKNLQYAPVLHQVNKRCWFLLDFEQEVKCALENLKQNVHPFAGQDADASSLGWAMSAVSSRAFLLHGKKQADGSHSSVPMMLPLIDMCNHSFNPNAQIVQEHATENANMLIKVVAETPIKQNDPILLNYGCLNNDFFLLDYGFVIHSNPYDGIELKYDGALLDAASMAAGLSSPTFSSPAPWQQEILSQLNLHGEAPILKVTLGGEGLVDGRLMAALRIVLANDMEAVQKHDLKTLKSLSADVPLGTANEAAVFRTIIALCVIALGHFPTKIMDDESLLKQSVSASTELAIQFRIQKKSTIINVMRDLTRRVKLLVSKDMTTAQN</sequence>
<organism evidence="5">
    <name type="scientific">Rhizophora mucronata</name>
    <name type="common">Asiatic mangrove</name>
    <dbReference type="NCBI Taxonomy" id="61149"/>
    <lineage>
        <taxon>Eukaryota</taxon>
        <taxon>Viridiplantae</taxon>
        <taxon>Streptophyta</taxon>
        <taxon>Embryophyta</taxon>
        <taxon>Tracheophyta</taxon>
        <taxon>Spermatophyta</taxon>
        <taxon>Magnoliopsida</taxon>
        <taxon>eudicotyledons</taxon>
        <taxon>Gunneridae</taxon>
        <taxon>Pentapetalae</taxon>
        <taxon>rosids</taxon>
        <taxon>fabids</taxon>
        <taxon>Malpighiales</taxon>
        <taxon>Rhizophoraceae</taxon>
        <taxon>Rhizophora</taxon>
    </lineage>
</organism>
<evidence type="ECO:0000256" key="3">
    <source>
        <dbReference type="ARBA" id="ARBA00022691"/>
    </source>
</evidence>
<proteinExistence type="predicted"/>
<dbReference type="PANTHER" id="PTHR13271:SF116">
    <property type="entry name" value="F21J9.27"/>
    <property type="match status" value="1"/>
</dbReference>
<dbReference type="FunFam" id="3.90.1420.10:FF:000007">
    <property type="entry name" value="SET domain containing protein"/>
    <property type="match status" value="1"/>
</dbReference>
<dbReference type="InterPro" id="IPR001214">
    <property type="entry name" value="SET_dom"/>
</dbReference>
<reference evidence="5" key="1">
    <citation type="submission" date="2018-02" db="EMBL/GenBank/DDBJ databases">
        <title>Rhizophora mucronata_Transcriptome.</title>
        <authorList>
            <person name="Meera S.P."/>
            <person name="Sreeshan A."/>
            <person name="Augustine A."/>
        </authorList>
    </citation>
    <scope>NUCLEOTIDE SEQUENCE</scope>
    <source>
        <tissue evidence="5">Leaf</tissue>
    </source>
</reference>
<dbReference type="Gene3D" id="3.90.1420.10">
    <property type="entry name" value="Rubisco LSMT, substrate-binding domain"/>
    <property type="match status" value="1"/>
</dbReference>
<keyword evidence="2" id="KW-0808">Transferase</keyword>
<dbReference type="GO" id="GO:0032259">
    <property type="term" value="P:methylation"/>
    <property type="evidence" value="ECO:0007669"/>
    <property type="project" value="UniProtKB-KW"/>
</dbReference>
<dbReference type="InterPro" id="IPR046341">
    <property type="entry name" value="SET_dom_sf"/>
</dbReference>
<dbReference type="SUPFAM" id="SSF81822">
    <property type="entry name" value="RuBisCo LSMT C-terminal, substrate-binding domain"/>
    <property type="match status" value="1"/>
</dbReference>
<dbReference type="InterPro" id="IPR036464">
    <property type="entry name" value="Rubisco_LSMT_subst-bd_sf"/>
</dbReference>
<dbReference type="SUPFAM" id="SSF82199">
    <property type="entry name" value="SET domain"/>
    <property type="match status" value="1"/>
</dbReference>
<dbReference type="CDD" id="cd10527">
    <property type="entry name" value="SET_LSMT"/>
    <property type="match status" value="1"/>
</dbReference>
<keyword evidence="3" id="KW-0949">S-adenosyl-L-methionine</keyword>
<dbReference type="GO" id="GO:0016279">
    <property type="term" value="F:protein-lysine N-methyltransferase activity"/>
    <property type="evidence" value="ECO:0007669"/>
    <property type="project" value="TreeGrafter"/>
</dbReference>